<evidence type="ECO:0000313" key="7">
    <source>
        <dbReference type="EMBL" id="ASJ72543.1"/>
    </source>
</evidence>
<feature type="transmembrane region" description="Helical" evidence="6">
    <location>
        <begin position="39"/>
        <end position="60"/>
    </location>
</feature>
<dbReference type="Proteomes" id="UP000250079">
    <property type="component" value="Chromosome"/>
</dbReference>
<evidence type="ECO:0000256" key="2">
    <source>
        <dbReference type="ARBA" id="ARBA00022475"/>
    </source>
</evidence>
<dbReference type="AlphaFoldDB" id="A0A2Z2NMU3"/>
<evidence type="ECO:0000256" key="4">
    <source>
        <dbReference type="ARBA" id="ARBA00022989"/>
    </source>
</evidence>
<evidence type="ECO:0008006" key="9">
    <source>
        <dbReference type="Google" id="ProtNLM"/>
    </source>
</evidence>
<evidence type="ECO:0000256" key="1">
    <source>
        <dbReference type="ARBA" id="ARBA00004651"/>
    </source>
</evidence>
<evidence type="ECO:0000256" key="3">
    <source>
        <dbReference type="ARBA" id="ARBA00022692"/>
    </source>
</evidence>
<dbReference type="KEGG" id="gai:IMCC3135_12275"/>
<organism evidence="7 8">
    <name type="scientific">Granulosicoccus antarcticus IMCC3135</name>
    <dbReference type="NCBI Taxonomy" id="1192854"/>
    <lineage>
        <taxon>Bacteria</taxon>
        <taxon>Pseudomonadati</taxon>
        <taxon>Pseudomonadota</taxon>
        <taxon>Gammaproteobacteria</taxon>
        <taxon>Chromatiales</taxon>
        <taxon>Granulosicoccaceae</taxon>
        <taxon>Granulosicoccus</taxon>
    </lineage>
</organism>
<proteinExistence type="predicted"/>
<dbReference type="GO" id="GO:0005886">
    <property type="term" value="C:plasma membrane"/>
    <property type="evidence" value="ECO:0007669"/>
    <property type="project" value="UniProtKB-SubCell"/>
</dbReference>
<reference evidence="7 8" key="1">
    <citation type="submission" date="2016-12" db="EMBL/GenBank/DDBJ databases">
        <authorList>
            <person name="Song W.-J."/>
            <person name="Kurnit D.M."/>
        </authorList>
    </citation>
    <scope>NUCLEOTIDE SEQUENCE [LARGE SCALE GENOMIC DNA]</scope>
    <source>
        <strain evidence="7 8">IMCC3135</strain>
    </source>
</reference>
<feature type="transmembrane region" description="Helical" evidence="6">
    <location>
        <begin position="141"/>
        <end position="158"/>
    </location>
</feature>
<keyword evidence="8" id="KW-1185">Reference proteome</keyword>
<accession>A0A2Z2NMU3</accession>
<gene>
    <name evidence="7" type="ORF">IMCC3135_12275</name>
</gene>
<keyword evidence="4 6" id="KW-1133">Transmembrane helix</keyword>
<comment type="subcellular location">
    <subcellularLocation>
        <location evidence="1">Cell membrane</location>
        <topology evidence="1">Multi-pass membrane protein</topology>
    </subcellularLocation>
</comment>
<feature type="transmembrane region" description="Helical" evidence="6">
    <location>
        <begin position="246"/>
        <end position="267"/>
    </location>
</feature>
<feature type="transmembrane region" description="Helical" evidence="6">
    <location>
        <begin position="170"/>
        <end position="192"/>
    </location>
</feature>
<dbReference type="PANTHER" id="PTHR30250">
    <property type="entry name" value="PST FAMILY PREDICTED COLANIC ACID TRANSPORTER"/>
    <property type="match status" value="1"/>
</dbReference>
<feature type="transmembrane region" description="Helical" evidence="6">
    <location>
        <begin position="358"/>
        <end position="377"/>
    </location>
</feature>
<keyword evidence="2" id="KW-1003">Cell membrane</keyword>
<dbReference type="PANTHER" id="PTHR30250:SF11">
    <property type="entry name" value="O-ANTIGEN TRANSPORTER-RELATED"/>
    <property type="match status" value="1"/>
</dbReference>
<protein>
    <recommendedName>
        <fullName evidence="9">Polysaccharide biosynthesis protein C-terminal domain-containing protein</fullName>
    </recommendedName>
</protein>
<sequence>MASEPDTVTVVETANSDEIPAMTKPGLVTKLIQLITSRLALSVGAQALVSGFHFALNLILLRLVTPYDYGVFAFAFVLAMFASAINNALISTPLTVYTPVLKDPVERARQEGMFSTLNLTLFCALVLVGIFYTQWSSLDGNISLSVTLFVAVYSARHFSRSAGYARMRPLITASGDATYVGVGILVMLVLLLSVDKLHISHVLLALVVANLAAMLVERYRLHGASRKWLSFSSLRSYGSVWEQSRWALAGSLTTLFLAQAHSLIITATNGPNAYAPLAAGFVLFGPVRVALLTWQNMVKPELAVALSESKHLAVRQQIRTTSFLMAGAVLMMGVMLLILWPWINDFLYADQYADEPMAMIVAMWSIITLFAASYNAPAAALQAMRDFRVLAMASVYGAILSGVLVSVTLYLFEPETTLIGILAAEAFMAIYLTRILYKRLQETS</sequence>
<feature type="transmembrane region" description="Helical" evidence="6">
    <location>
        <begin position="273"/>
        <end position="291"/>
    </location>
</feature>
<name>A0A2Z2NMU3_9GAMM</name>
<evidence type="ECO:0000313" key="8">
    <source>
        <dbReference type="Proteomes" id="UP000250079"/>
    </source>
</evidence>
<feature type="transmembrane region" description="Helical" evidence="6">
    <location>
        <begin position="389"/>
        <end position="412"/>
    </location>
</feature>
<evidence type="ECO:0000256" key="5">
    <source>
        <dbReference type="ARBA" id="ARBA00023136"/>
    </source>
</evidence>
<keyword evidence="5 6" id="KW-0472">Membrane</keyword>
<dbReference type="EMBL" id="CP018632">
    <property type="protein sequence ID" value="ASJ72543.1"/>
    <property type="molecule type" value="Genomic_DNA"/>
</dbReference>
<feature type="transmembrane region" description="Helical" evidence="6">
    <location>
        <begin position="418"/>
        <end position="437"/>
    </location>
</feature>
<feature type="transmembrane region" description="Helical" evidence="6">
    <location>
        <begin position="117"/>
        <end position="135"/>
    </location>
</feature>
<feature type="transmembrane region" description="Helical" evidence="6">
    <location>
        <begin position="72"/>
        <end position="96"/>
    </location>
</feature>
<keyword evidence="3 6" id="KW-0812">Transmembrane</keyword>
<feature type="transmembrane region" description="Helical" evidence="6">
    <location>
        <begin position="323"/>
        <end position="343"/>
    </location>
</feature>
<evidence type="ECO:0000256" key="6">
    <source>
        <dbReference type="SAM" id="Phobius"/>
    </source>
</evidence>
<dbReference type="InterPro" id="IPR050833">
    <property type="entry name" value="Poly_Biosynth_Transport"/>
</dbReference>
<feature type="transmembrane region" description="Helical" evidence="6">
    <location>
        <begin position="198"/>
        <end position="216"/>
    </location>
</feature>